<name>A0ABW2L660_9BACT</name>
<dbReference type="PROSITE" id="PS51084">
    <property type="entry name" value="HIT_2"/>
    <property type="match status" value="1"/>
</dbReference>
<dbReference type="Pfam" id="PF01230">
    <property type="entry name" value="HIT"/>
    <property type="match status" value="1"/>
</dbReference>
<evidence type="ECO:0000313" key="3">
    <source>
        <dbReference type="EMBL" id="MFC7337031.1"/>
    </source>
</evidence>
<reference evidence="4" key="1">
    <citation type="journal article" date="2019" name="Int. J. Syst. Evol. Microbiol.">
        <title>The Global Catalogue of Microorganisms (GCM) 10K type strain sequencing project: providing services to taxonomists for standard genome sequencing and annotation.</title>
        <authorList>
            <consortium name="The Broad Institute Genomics Platform"/>
            <consortium name="The Broad Institute Genome Sequencing Center for Infectious Disease"/>
            <person name="Wu L."/>
            <person name="Ma J."/>
        </authorList>
    </citation>
    <scope>NUCLEOTIDE SEQUENCE [LARGE SCALE GENOMIC DNA]</scope>
    <source>
        <strain evidence="4">CGMCC 4.1467</strain>
    </source>
</reference>
<keyword evidence="4" id="KW-1185">Reference proteome</keyword>
<accession>A0ABW2L660</accession>
<evidence type="ECO:0000313" key="4">
    <source>
        <dbReference type="Proteomes" id="UP001596472"/>
    </source>
</evidence>
<evidence type="ECO:0000256" key="1">
    <source>
        <dbReference type="PROSITE-ProRule" id="PRU00464"/>
    </source>
</evidence>
<dbReference type="InterPro" id="IPR036265">
    <property type="entry name" value="HIT-like_sf"/>
</dbReference>
<protein>
    <submittedName>
        <fullName evidence="3">Histidine triad nucleotide-binding protein</fullName>
    </submittedName>
</protein>
<dbReference type="PANTHER" id="PTHR23089">
    <property type="entry name" value="HISTIDINE TRIAD HIT PROTEIN"/>
    <property type="match status" value="1"/>
</dbReference>
<dbReference type="InterPro" id="IPR011146">
    <property type="entry name" value="HIT-like"/>
</dbReference>
<dbReference type="InterPro" id="IPR001310">
    <property type="entry name" value="Histidine_triad_HIT"/>
</dbReference>
<dbReference type="SUPFAM" id="SSF54197">
    <property type="entry name" value="HIT-like"/>
    <property type="match status" value="1"/>
</dbReference>
<sequence length="115" mass="12509">MAEKTLFEKICDREIPASIVHEDDLCLCFKDISPQAPVHYLVIPRKPIPRVAEADASDQAVLGHLLLTASKVAKSEGFAESGFRLVINNGPDGGEAVPHLHVHLLAGRQLQWPPG</sequence>
<dbReference type="Proteomes" id="UP001596472">
    <property type="component" value="Unassembled WGS sequence"/>
</dbReference>
<proteinExistence type="predicted"/>
<evidence type="ECO:0000259" key="2">
    <source>
        <dbReference type="PROSITE" id="PS51084"/>
    </source>
</evidence>
<feature type="short sequence motif" description="Histidine triad motif" evidence="1">
    <location>
        <begin position="99"/>
        <end position="103"/>
    </location>
</feature>
<comment type="caution">
    <text evidence="3">The sequence shown here is derived from an EMBL/GenBank/DDBJ whole genome shotgun (WGS) entry which is preliminary data.</text>
</comment>
<feature type="domain" description="HIT" evidence="2">
    <location>
        <begin position="6"/>
        <end position="115"/>
    </location>
</feature>
<dbReference type="Gene3D" id="3.30.428.10">
    <property type="entry name" value="HIT-like"/>
    <property type="match status" value="1"/>
</dbReference>
<organism evidence="3 4">
    <name type="scientific">Haloferula chungangensis</name>
    <dbReference type="NCBI Taxonomy" id="1048331"/>
    <lineage>
        <taxon>Bacteria</taxon>
        <taxon>Pseudomonadati</taxon>
        <taxon>Verrucomicrobiota</taxon>
        <taxon>Verrucomicrobiia</taxon>
        <taxon>Verrucomicrobiales</taxon>
        <taxon>Verrucomicrobiaceae</taxon>
        <taxon>Haloferula</taxon>
    </lineage>
</organism>
<dbReference type="RefSeq" id="WP_379710957.1">
    <property type="nucleotide sequence ID" value="NZ_JBHTBS010000003.1"/>
</dbReference>
<gene>
    <name evidence="3" type="ORF">ACFQY0_07575</name>
</gene>
<dbReference type="EMBL" id="JBHTBS010000003">
    <property type="protein sequence ID" value="MFC7337031.1"/>
    <property type="molecule type" value="Genomic_DNA"/>
</dbReference>
<dbReference type="PRINTS" id="PR00332">
    <property type="entry name" value="HISTRIAD"/>
</dbReference>
<dbReference type="CDD" id="cd01276">
    <property type="entry name" value="PKCI_related"/>
    <property type="match status" value="1"/>
</dbReference>